<evidence type="ECO:0000313" key="1">
    <source>
        <dbReference type="EMBL" id="RFS86999.1"/>
    </source>
</evidence>
<dbReference type="RefSeq" id="WP_117397452.1">
    <property type="nucleotide sequence ID" value="NZ_QVNQ01000001.1"/>
</dbReference>
<evidence type="ECO:0000313" key="2">
    <source>
        <dbReference type="Proteomes" id="UP000262882"/>
    </source>
</evidence>
<comment type="caution">
    <text evidence="1">The sequence shown here is derived from an EMBL/GenBank/DDBJ whole genome shotgun (WGS) entry which is preliminary data.</text>
</comment>
<dbReference type="OrthoDB" id="3481325at2"/>
<name>A0A372GPG1_9ACTN</name>
<gene>
    <name evidence="1" type="ORF">D0T12_01715</name>
</gene>
<proteinExistence type="predicted"/>
<keyword evidence="2" id="KW-1185">Reference proteome</keyword>
<dbReference type="Proteomes" id="UP000262882">
    <property type="component" value="Unassembled WGS sequence"/>
</dbReference>
<sequence length="94" mass="10376">MDLGDATRMILTESAAHPELLRVTRQTHDRLAQGRRVPHQDLSWMLKEAARKNVFPALRSRYGAASFDAMVTALCREIDRQATASASAAGRVAI</sequence>
<protein>
    <submittedName>
        <fullName evidence="1">Uncharacterized protein</fullName>
    </submittedName>
</protein>
<accession>A0A372GPG1</accession>
<organism evidence="1 2">
    <name type="scientific">Actinomadura spongiicola</name>
    <dbReference type="NCBI Taxonomy" id="2303421"/>
    <lineage>
        <taxon>Bacteria</taxon>
        <taxon>Bacillati</taxon>
        <taxon>Actinomycetota</taxon>
        <taxon>Actinomycetes</taxon>
        <taxon>Streptosporangiales</taxon>
        <taxon>Thermomonosporaceae</taxon>
        <taxon>Actinomadura</taxon>
    </lineage>
</organism>
<dbReference type="EMBL" id="QVNQ01000001">
    <property type="protein sequence ID" value="RFS86999.1"/>
    <property type="molecule type" value="Genomic_DNA"/>
</dbReference>
<dbReference type="AlphaFoldDB" id="A0A372GPG1"/>
<reference evidence="1 2" key="1">
    <citation type="submission" date="2018-08" db="EMBL/GenBank/DDBJ databases">
        <title>Actinomadura spongicola sp. nov., isolated from marine sponge Leucetta chagosensis.</title>
        <authorList>
            <person name="Li L."/>
            <person name="Lin H.W."/>
        </authorList>
    </citation>
    <scope>NUCLEOTIDE SEQUENCE [LARGE SCALE GENOMIC DNA]</scope>
    <source>
        <strain evidence="1 2">LHW52907</strain>
    </source>
</reference>